<proteinExistence type="predicted"/>
<comment type="caution">
    <text evidence="1">The sequence shown here is derived from an EMBL/GenBank/DDBJ whole genome shotgun (WGS) entry which is preliminary data.</text>
</comment>
<dbReference type="GeneID" id="70235843"/>
<name>A0A9P8T539_9ASCO</name>
<dbReference type="AlphaFoldDB" id="A0A9P8T539"/>
<evidence type="ECO:0000313" key="2">
    <source>
        <dbReference type="Proteomes" id="UP000769157"/>
    </source>
</evidence>
<dbReference type="EMBL" id="JAEUBE010000295">
    <property type="protein sequence ID" value="KAH3665690.1"/>
    <property type="molecule type" value="Genomic_DNA"/>
</dbReference>
<sequence length="115" mass="12459">MRYGKSKLAMLYPIITSGSTLTINSFHLSNISVSDSYENVSEPTIGAHDFTVNTLRTNGKDSPAVATTLAIWITGSCSASGKIPFLPAHSMSNDKIRNGAMLRYLPSDECEMRSV</sequence>
<protein>
    <submittedName>
        <fullName evidence="1">Uncharacterized protein</fullName>
    </submittedName>
</protein>
<organism evidence="1 2">
    <name type="scientific">Ogataea philodendri</name>
    <dbReference type="NCBI Taxonomy" id="1378263"/>
    <lineage>
        <taxon>Eukaryota</taxon>
        <taxon>Fungi</taxon>
        <taxon>Dikarya</taxon>
        <taxon>Ascomycota</taxon>
        <taxon>Saccharomycotina</taxon>
        <taxon>Pichiomycetes</taxon>
        <taxon>Pichiales</taxon>
        <taxon>Pichiaceae</taxon>
        <taxon>Ogataea</taxon>
    </lineage>
</organism>
<accession>A0A9P8T539</accession>
<gene>
    <name evidence="1" type="ORF">OGAPHI_003878</name>
</gene>
<keyword evidence="2" id="KW-1185">Reference proteome</keyword>
<reference evidence="1" key="2">
    <citation type="submission" date="2021-01" db="EMBL/GenBank/DDBJ databases">
        <authorList>
            <person name="Schikora-Tamarit M.A."/>
        </authorList>
    </citation>
    <scope>NUCLEOTIDE SEQUENCE</scope>
    <source>
        <strain evidence="1">CBS6075</strain>
    </source>
</reference>
<reference evidence="1" key="1">
    <citation type="journal article" date="2021" name="Open Biol.">
        <title>Shared evolutionary footprints suggest mitochondrial oxidative damage underlies multiple complex I losses in fungi.</title>
        <authorList>
            <person name="Schikora-Tamarit M.A."/>
            <person name="Marcet-Houben M."/>
            <person name="Nosek J."/>
            <person name="Gabaldon T."/>
        </authorList>
    </citation>
    <scope>NUCLEOTIDE SEQUENCE</scope>
    <source>
        <strain evidence="1">CBS6075</strain>
    </source>
</reference>
<dbReference type="Proteomes" id="UP000769157">
    <property type="component" value="Unassembled WGS sequence"/>
</dbReference>
<evidence type="ECO:0000313" key="1">
    <source>
        <dbReference type="EMBL" id="KAH3665690.1"/>
    </source>
</evidence>
<dbReference type="RefSeq" id="XP_046060894.1">
    <property type="nucleotide sequence ID" value="XM_046204896.1"/>
</dbReference>